<evidence type="ECO:0000256" key="4">
    <source>
        <dbReference type="ARBA" id="ARBA00022793"/>
    </source>
</evidence>
<keyword evidence="8" id="KW-0312">Gluconeogenesis</keyword>
<dbReference type="HAMAP" id="MF_00452">
    <property type="entry name" value="PEPCK_GTP"/>
    <property type="match status" value="1"/>
</dbReference>
<sequence length="622" mass="69904">MLTKRLDVAGLAKVAALGNKRINQFLAEAIELCNPDQVLVYDDSIEDAARIRAKAMADGEERPLAMAGNTVHFDGYINSRQNDQARDKEHTRYLVPAECPDVAELNSIERQEGLTEIQSIMRNIMAGKEMLVRFFCLGPTASPFSILCVQITDSAYVAHSEDLLYRPGYEQFRHGDSDIPFFAMLHSAGRLENGVSIDSDRRRIYIDIVRNLVYCANSQYAGNTVGLKKLALRLAIRKAEREGWLAEHMFLMGVHGPAGRVTYFSGAYPSACGKTSTALLQKETVVGDDLAYIRAIDGQARAVNVERGIFGIIEDLNEDDDPVLFRALNTVDETIFNNVLISDGKPYWNGMGRTLPKQGVNYAGRWRPGLTDCYGEEIAASYRGNARFTLRLNRLKNLDPKAEEPAGVPLGGIIFGGRDSDTAVPVLESFDWQHGVITFGAALESESTAATHGAQGVRKFNPMAILDFLSIPLGRYLHHYLDFSKQLDRPPQIFATNYWLTDERGNYLNEKCDKAVWLKWMELRVHGECTAVRGPTGFLPRYDDLANLFHQVLDKDYSRQQYARQFAIRISQNLSKIKRIVEHYRGLTGIPQIVFSLLEDQRKRLIDLQKQRGDMVSPLDIL</sequence>
<keyword evidence="11" id="KW-0808">Transferase</keyword>
<dbReference type="GO" id="GO:0030145">
    <property type="term" value="F:manganese ion binding"/>
    <property type="evidence" value="ECO:0007669"/>
    <property type="project" value="UniProtKB-UniRule"/>
</dbReference>
<keyword evidence="6 8" id="KW-0464">Manganese</keyword>
<dbReference type="InterPro" id="IPR035077">
    <property type="entry name" value="PEP_carboxykinase_GTP_C"/>
</dbReference>
<protein>
    <recommendedName>
        <fullName evidence="8">Phosphoenolpyruvate carboxykinase [GTP]</fullName>
        <shortName evidence="8">PEP carboxykinase</shortName>
        <shortName evidence="8">PEPCK</shortName>
        <ecNumber evidence="8">4.1.1.32</ecNumber>
    </recommendedName>
    <alternativeName>
        <fullName evidence="8">GTP-dependent phosphoenolpyruvate carboxykinase</fullName>
        <shortName evidence="8">GTP-PEPCK</shortName>
    </alternativeName>
</protein>
<dbReference type="InterPro" id="IPR013035">
    <property type="entry name" value="PEP_carboxykinase_C"/>
</dbReference>
<dbReference type="STRING" id="1842532.A7E78_02300"/>
<keyword evidence="11" id="KW-0418">Kinase</keyword>
<feature type="binding site" evidence="8">
    <location>
        <position position="418"/>
    </location>
    <ligand>
        <name>GTP</name>
        <dbReference type="ChEBI" id="CHEBI:37565"/>
    </ligand>
</feature>
<evidence type="ECO:0000256" key="8">
    <source>
        <dbReference type="HAMAP-Rule" id="MF_00452"/>
    </source>
</evidence>
<comment type="subunit">
    <text evidence="8">Monomer.</text>
</comment>
<dbReference type="KEGG" id="pef:A7E78_02300"/>
<evidence type="ECO:0000256" key="2">
    <source>
        <dbReference type="ARBA" id="ARBA00022723"/>
    </source>
</evidence>
<dbReference type="GO" id="GO:0046327">
    <property type="term" value="P:glycerol biosynthetic process from pyruvate"/>
    <property type="evidence" value="ECO:0007669"/>
    <property type="project" value="TreeGrafter"/>
</dbReference>
<dbReference type="GO" id="GO:0006094">
    <property type="term" value="P:gluconeogenesis"/>
    <property type="evidence" value="ECO:0007669"/>
    <property type="project" value="UniProtKB-UniRule"/>
</dbReference>
<feature type="active site" evidence="8">
    <location>
        <position position="272"/>
    </location>
</feature>
<dbReference type="GO" id="GO:0019543">
    <property type="term" value="P:propionate catabolic process"/>
    <property type="evidence" value="ECO:0007669"/>
    <property type="project" value="TreeGrafter"/>
</dbReference>
<dbReference type="SUPFAM" id="SSF68923">
    <property type="entry name" value="PEP carboxykinase N-terminal domain"/>
    <property type="match status" value="1"/>
</dbReference>
<keyword evidence="4 8" id="KW-0210">Decarboxylase</keyword>
<comment type="function">
    <text evidence="8">Catalyzes the conversion of oxaloacetate (OAA) to phosphoenolpyruvate (PEP), the rate-limiting step in the metabolic pathway that produces glucose from lactate and other precursors derived from the citric acid cycle.</text>
</comment>
<dbReference type="UniPathway" id="UPA00138"/>
<evidence type="ECO:0000259" key="9">
    <source>
        <dbReference type="Pfam" id="PF00821"/>
    </source>
</evidence>
<evidence type="ECO:0000256" key="6">
    <source>
        <dbReference type="ARBA" id="ARBA00023211"/>
    </source>
</evidence>
<dbReference type="GO" id="GO:0071333">
    <property type="term" value="P:cellular response to glucose stimulus"/>
    <property type="evidence" value="ECO:0007669"/>
    <property type="project" value="TreeGrafter"/>
</dbReference>
<proteinExistence type="inferred from homology"/>
<dbReference type="PROSITE" id="PS00505">
    <property type="entry name" value="PEPCK_GTP"/>
    <property type="match status" value="1"/>
</dbReference>
<keyword evidence="2 8" id="KW-0479">Metal-binding</keyword>
<feature type="domain" description="Phosphoenolpyruvate carboxykinase GTP-utilising N-terminal" evidence="10">
    <location>
        <begin position="24"/>
        <end position="239"/>
    </location>
</feature>
<dbReference type="PANTHER" id="PTHR11561">
    <property type="entry name" value="PHOSPHOENOLPYRUVATE CARBOXYKINASE"/>
    <property type="match status" value="1"/>
</dbReference>
<dbReference type="Proteomes" id="UP000182517">
    <property type="component" value="Chromosome"/>
</dbReference>
<dbReference type="Pfam" id="PF00821">
    <property type="entry name" value="PEPCK_GTP"/>
    <property type="match status" value="1"/>
</dbReference>
<evidence type="ECO:0000259" key="10">
    <source>
        <dbReference type="Pfam" id="PF17297"/>
    </source>
</evidence>
<keyword evidence="7 8" id="KW-0456">Lyase</keyword>
<dbReference type="InterPro" id="IPR018091">
    <property type="entry name" value="PEP_carboxykin_GTP_CS"/>
</dbReference>
<feature type="binding site" evidence="8">
    <location>
        <begin position="385"/>
        <end position="387"/>
    </location>
    <ligand>
        <name>substrate</name>
    </ligand>
</feature>
<comment type="catalytic activity">
    <reaction evidence="8">
        <text>oxaloacetate + GTP = phosphoenolpyruvate + GDP + CO2</text>
        <dbReference type="Rhea" id="RHEA:10388"/>
        <dbReference type="ChEBI" id="CHEBI:16452"/>
        <dbReference type="ChEBI" id="CHEBI:16526"/>
        <dbReference type="ChEBI" id="CHEBI:37565"/>
        <dbReference type="ChEBI" id="CHEBI:58189"/>
        <dbReference type="ChEBI" id="CHEBI:58702"/>
        <dbReference type="EC" id="4.1.1.32"/>
    </reaction>
</comment>
<evidence type="ECO:0000313" key="12">
    <source>
        <dbReference type="Proteomes" id="UP000182517"/>
    </source>
</evidence>
<dbReference type="PANTHER" id="PTHR11561:SF0">
    <property type="entry name" value="PHOSPHOENOLPYRUVATE CARBOXYKINASE [GTP]-RELATED"/>
    <property type="match status" value="1"/>
</dbReference>
<comment type="cofactor">
    <cofactor evidence="8">
        <name>Mn(2+)</name>
        <dbReference type="ChEBI" id="CHEBI:29035"/>
    </cofactor>
    <text evidence="8">Binds 1 Mn(2+) ion per subunit.</text>
</comment>
<comment type="similarity">
    <text evidence="1 8">Belongs to the phosphoenolpyruvate carboxykinase [GTP] family.</text>
</comment>
<keyword evidence="3 8" id="KW-0547">Nucleotide-binding</keyword>
<dbReference type="GO" id="GO:0042594">
    <property type="term" value="P:response to starvation"/>
    <property type="evidence" value="ECO:0007669"/>
    <property type="project" value="TreeGrafter"/>
</dbReference>
<evidence type="ECO:0000256" key="5">
    <source>
        <dbReference type="ARBA" id="ARBA00023134"/>
    </source>
</evidence>
<comment type="subcellular location">
    <subcellularLocation>
        <location evidence="8">Cytoplasm</location>
    </subcellularLocation>
</comment>
<gene>
    <name evidence="8" type="primary">pckG</name>
    <name evidence="11" type="ORF">A7E78_02300</name>
</gene>
<dbReference type="PIRSF" id="PIRSF001348">
    <property type="entry name" value="PEP_carboxykinase_GTP"/>
    <property type="match status" value="1"/>
</dbReference>
<feature type="binding site" evidence="8">
    <location>
        <position position="248"/>
    </location>
    <ligand>
        <name>Mn(2+)</name>
        <dbReference type="ChEBI" id="CHEBI:29035"/>
    </ligand>
</feature>
<feature type="binding site" evidence="8">
    <location>
        <position position="289"/>
    </location>
    <ligand>
        <name>Mn(2+)</name>
        <dbReference type="ChEBI" id="CHEBI:29035"/>
    </ligand>
</feature>
<dbReference type="GO" id="GO:0004613">
    <property type="term" value="F:phosphoenolpyruvate carboxykinase (GTP) activity"/>
    <property type="evidence" value="ECO:0007669"/>
    <property type="project" value="UniProtKB-UniRule"/>
</dbReference>
<dbReference type="GO" id="GO:0005829">
    <property type="term" value="C:cytosol"/>
    <property type="evidence" value="ECO:0007669"/>
    <property type="project" value="TreeGrafter"/>
</dbReference>
<feature type="domain" description="Phosphoenolpyruvate carboxykinase C-terminal P-loop" evidence="9">
    <location>
        <begin position="244"/>
        <end position="604"/>
    </location>
</feature>
<feature type="binding site" evidence="8">
    <location>
        <position position="270"/>
    </location>
    <ligand>
        <name>substrate</name>
    </ligand>
</feature>
<evidence type="ECO:0000313" key="11">
    <source>
        <dbReference type="EMBL" id="APG28981.1"/>
    </source>
</evidence>
<dbReference type="Gene3D" id="3.40.449.10">
    <property type="entry name" value="Phosphoenolpyruvate Carboxykinase, domain 1"/>
    <property type="match status" value="1"/>
</dbReference>
<feature type="binding site" evidence="8">
    <location>
        <begin position="220"/>
        <end position="222"/>
    </location>
    <ligand>
        <name>substrate</name>
    </ligand>
</feature>
<evidence type="ECO:0000256" key="7">
    <source>
        <dbReference type="ARBA" id="ARBA00023239"/>
    </source>
</evidence>
<name>A0A1L3GST0_9BACT</name>
<dbReference type="NCBIfam" id="NF003253">
    <property type="entry name" value="PRK04210.1"/>
    <property type="match status" value="1"/>
</dbReference>
<feature type="binding site" evidence="8">
    <location>
        <position position="229"/>
    </location>
    <ligand>
        <name>Mn(2+)</name>
        <dbReference type="ChEBI" id="CHEBI:29035"/>
    </ligand>
</feature>
<dbReference type="GO" id="GO:0006107">
    <property type="term" value="P:oxaloacetate metabolic process"/>
    <property type="evidence" value="ECO:0007669"/>
    <property type="project" value="TreeGrafter"/>
</dbReference>
<keyword evidence="11" id="KW-0670">Pyruvate</keyword>
<dbReference type="InterPro" id="IPR008210">
    <property type="entry name" value="PEP_carboxykinase_N"/>
</dbReference>
<reference evidence="11 12" key="1">
    <citation type="journal article" date="2017" name="Genome Announc.">
        <title>Complete Genome Sequences of Two Acetylene-Fermenting Pelobacter acetylenicus Strains.</title>
        <authorList>
            <person name="Sutton J.M."/>
            <person name="Baesman S.M."/>
            <person name="Fierst J.L."/>
            <person name="Poret-Peterson A.T."/>
            <person name="Oremland R.S."/>
            <person name="Dunlap D.S."/>
            <person name="Akob D.M."/>
        </authorList>
    </citation>
    <scope>NUCLEOTIDE SEQUENCE [LARGE SCALE GENOMIC DNA]</scope>
    <source>
        <strain evidence="11 12">SFB93</strain>
    </source>
</reference>
<comment type="pathway">
    <text evidence="8">Carbohydrate biosynthesis; gluconeogenesis.</text>
</comment>
<feature type="binding site" evidence="8">
    <location>
        <position position="387"/>
    </location>
    <ligand>
        <name>GTP</name>
        <dbReference type="ChEBI" id="CHEBI:37565"/>
    </ligand>
</feature>
<keyword evidence="12" id="KW-1185">Reference proteome</keyword>
<dbReference type="EC" id="4.1.1.32" evidence="8"/>
<dbReference type="GO" id="GO:0033993">
    <property type="term" value="P:response to lipid"/>
    <property type="evidence" value="ECO:0007669"/>
    <property type="project" value="TreeGrafter"/>
</dbReference>
<dbReference type="GO" id="GO:0005525">
    <property type="term" value="F:GTP binding"/>
    <property type="evidence" value="ECO:0007669"/>
    <property type="project" value="UniProtKB-UniRule"/>
</dbReference>
<keyword evidence="5 8" id="KW-0342">GTP-binding</keyword>
<dbReference type="InterPro" id="IPR035078">
    <property type="entry name" value="PEP_carboxykinase_GTP_N"/>
</dbReference>
<dbReference type="Pfam" id="PF17297">
    <property type="entry name" value="PEPCK_N"/>
    <property type="match status" value="1"/>
</dbReference>
<dbReference type="EMBL" id="CP015519">
    <property type="protein sequence ID" value="APG28981.1"/>
    <property type="molecule type" value="Genomic_DNA"/>
</dbReference>
<comment type="caution">
    <text evidence="8">Lacks conserved residue(s) required for the propagation of feature annotation.</text>
</comment>
<dbReference type="AlphaFoldDB" id="A0A1L3GST0"/>
<dbReference type="GO" id="GO:0016301">
    <property type="term" value="F:kinase activity"/>
    <property type="evidence" value="ECO:0007669"/>
    <property type="project" value="UniProtKB-KW"/>
</dbReference>
<feature type="binding site" evidence="8">
    <location>
        <position position="86"/>
    </location>
    <ligand>
        <name>substrate</name>
    </ligand>
</feature>
<evidence type="ECO:0000256" key="3">
    <source>
        <dbReference type="ARBA" id="ARBA00022741"/>
    </source>
</evidence>
<feature type="binding site" evidence="8">
    <location>
        <begin position="271"/>
        <end position="276"/>
    </location>
    <ligand>
        <name>GTP</name>
        <dbReference type="ChEBI" id="CHEBI:37565"/>
    </ligand>
</feature>
<keyword evidence="8" id="KW-0963">Cytoplasm</keyword>
<dbReference type="SUPFAM" id="SSF53795">
    <property type="entry name" value="PEP carboxykinase-like"/>
    <property type="match status" value="1"/>
</dbReference>
<evidence type="ECO:0000256" key="1">
    <source>
        <dbReference type="ARBA" id="ARBA00005796"/>
    </source>
</evidence>
<dbReference type="InterPro" id="IPR008209">
    <property type="entry name" value="PEP_carboxykinase_GTP"/>
</dbReference>
<dbReference type="Gene3D" id="3.90.228.20">
    <property type="match status" value="2"/>
</dbReference>
<organism evidence="11 12">
    <name type="scientific">Syntrophotalea acetylenivorans</name>
    <dbReference type="NCBI Taxonomy" id="1842532"/>
    <lineage>
        <taxon>Bacteria</taxon>
        <taxon>Pseudomonadati</taxon>
        <taxon>Thermodesulfobacteriota</taxon>
        <taxon>Desulfuromonadia</taxon>
        <taxon>Desulfuromonadales</taxon>
        <taxon>Syntrophotaleaceae</taxon>
        <taxon>Syntrophotalea</taxon>
    </lineage>
</organism>
<accession>A0A1L3GST0</accession>